<dbReference type="Gene3D" id="2.60.120.260">
    <property type="entry name" value="Galactose-binding domain-like"/>
    <property type="match status" value="2"/>
</dbReference>
<reference evidence="5" key="1">
    <citation type="submission" date="2021-11" db="EMBL/GenBank/DDBJ databases">
        <title>Vibrio ZSDE26 sp. nov. and Vibrio ZSDZ34 sp. nov., isolated from coastal seawater in Qingdao.</title>
        <authorList>
            <person name="Zhang P."/>
        </authorList>
    </citation>
    <scope>NUCLEOTIDE SEQUENCE</scope>
    <source>
        <strain evidence="5">ZSDZ34</strain>
    </source>
</reference>
<dbReference type="Gene3D" id="2.60.120.430">
    <property type="entry name" value="Galactose-binding lectin"/>
    <property type="match status" value="2"/>
</dbReference>
<comment type="caution">
    <text evidence="5">The sequence shown here is derived from an EMBL/GenBank/DDBJ whole genome shotgun (WGS) entry which is preliminary data.</text>
</comment>
<keyword evidence="3" id="KW-0732">Signal</keyword>
<feature type="signal peptide" evidence="3">
    <location>
        <begin position="1"/>
        <end position="27"/>
    </location>
</feature>
<feature type="region of interest" description="Disordered" evidence="2">
    <location>
        <begin position="226"/>
        <end position="248"/>
    </location>
</feature>
<sequence>MSLTKERFKFANAALVAALALAMSGCGDEALGTSVPSNPSTPESPTEQPDSTPGTETPSTGTDLVVFKDAVNPNWQTWDCCGGTTPIYPVELGDYGLTAEFRVGATPAVLGFVRPEGMSGIDVSELETSGILEFEIKLRNSPGDQVNWFVKLESNGGDQEGASGEAVDISIPSPQVGVWTKIEVSLSDLANQGIDLTNVDKVLIYPEWDQGEGAIYRVDNVAFVDAAPSSPDGEEPDSPASDSGEKLDLSAPLTDFEGAFSEQGVANPVLSNEAASAWASGGISQVSSSATVIKTLKPVGAQPWAGTTLGDSSILEITPERSVISLWVYSPEVGVPVLLKVENAALSEPAPNPEMAEVLVYTSVANQWEKLEFDFTDLNAGELDPNYTFDMKTVFFDFMEDAADKEFYWDDMTFVEVSDPVEPEEPEEPVQPPVEESEEIVIFNDAANPAWAAWDCCGGSTPSVITDSDVQYDQVTQFEINAPTVVGFTSRNADGAVGGAPVDVSAWRDTGTVSFDMKLTADAGAQDWKFKVESVAGAAVEVSLPELPEVDVWKRYTFNLSDLADAGANLSAMDLLMIFPAWGSGVGSVFSVDNLSFSSVGNVAPVEPETPDGPVLPPINNPDNLTVNGDFESGALDPWYAIGGGVTIENGAARLQAGNGAESRIKTNGIGAGVINPGQTVNISFSYRGEAVDGGVANAIIHFIGDGVVGTEVIDIPAPTSEWQTLSKDIVASAGTSGGVDFTIGGVCGAVATCSVDLYLDNITVVAVAGTGEEPENPGEAPILPPDDGTGNLIVNGDFSTNELAPWGQVGAGEVVVADGAVTVSAVNGGEARVKAEKVGQGELTANQSVTLSFQAKGFAASGGVVNGVLHTTSPRGVSKTDNFDIPNLTTVWQEYSYDFDIGSDAEWGVDLTLGGVCGAVAGCQVEVSFDNIRLELK</sequence>
<keyword evidence="6" id="KW-1185">Reference proteome</keyword>
<proteinExistence type="predicted"/>
<protein>
    <submittedName>
        <fullName evidence="5">Carbohydrate binding domain-containing protein</fullName>
    </submittedName>
</protein>
<feature type="chain" id="PRO_5040979200" evidence="3">
    <location>
        <begin position="28"/>
        <end position="938"/>
    </location>
</feature>
<evidence type="ECO:0000313" key="5">
    <source>
        <dbReference type="EMBL" id="MCJ2376305.1"/>
    </source>
</evidence>
<name>A0A9X1WDB1_9VIBR</name>
<organism evidence="5 6">
    <name type="scientific">Vibrio gelatinilyticus</name>
    <dbReference type="NCBI Taxonomy" id="2893468"/>
    <lineage>
        <taxon>Bacteria</taxon>
        <taxon>Pseudomonadati</taxon>
        <taxon>Pseudomonadota</taxon>
        <taxon>Gammaproteobacteria</taxon>
        <taxon>Vibrionales</taxon>
        <taxon>Vibrionaceae</taxon>
        <taxon>Vibrio</taxon>
    </lineage>
</organism>
<dbReference type="Proteomes" id="UP001139488">
    <property type="component" value="Unassembled WGS sequence"/>
</dbReference>
<evidence type="ECO:0000313" key="6">
    <source>
        <dbReference type="Proteomes" id="UP001139488"/>
    </source>
</evidence>
<feature type="region of interest" description="Disordered" evidence="2">
    <location>
        <begin position="31"/>
        <end position="61"/>
    </location>
</feature>
<evidence type="ECO:0000256" key="2">
    <source>
        <dbReference type="SAM" id="MobiDB-lite"/>
    </source>
</evidence>
<dbReference type="GO" id="GO:0016798">
    <property type="term" value="F:hydrolase activity, acting on glycosyl bonds"/>
    <property type="evidence" value="ECO:0007669"/>
    <property type="project" value="InterPro"/>
</dbReference>
<dbReference type="EMBL" id="JAJNNZ010000003">
    <property type="protein sequence ID" value="MCJ2376305.1"/>
    <property type="molecule type" value="Genomic_DNA"/>
</dbReference>
<keyword evidence="1" id="KW-0378">Hydrolase</keyword>
<dbReference type="SUPFAM" id="SSF49785">
    <property type="entry name" value="Galactose-binding domain-like"/>
    <property type="match status" value="4"/>
</dbReference>
<dbReference type="RefSeq" id="WP_244355744.1">
    <property type="nucleotide sequence ID" value="NZ_JAJNNZ010000003.1"/>
</dbReference>
<dbReference type="PROSITE" id="PS51257">
    <property type="entry name" value="PROKAR_LIPOPROTEIN"/>
    <property type="match status" value="1"/>
</dbReference>
<feature type="domain" description="CBM-cenC" evidence="4">
    <location>
        <begin position="791"/>
        <end position="907"/>
    </location>
</feature>
<feature type="compositionally biased region" description="Low complexity" evidence="2">
    <location>
        <begin position="33"/>
        <end position="61"/>
    </location>
</feature>
<dbReference type="AlphaFoldDB" id="A0A9X1WDB1"/>
<accession>A0A9X1WDB1</accession>
<dbReference type="InterPro" id="IPR008979">
    <property type="entry name" value="Galactose-bd-like_sf"/>
</dbReference>
<dbReference type="InterPro" id="IPR003305">
    <property type="entry name" value="CenC_carb-bd"/>
</dbReference>
<evidence type="ECO:0000256" key="3">
    <source>
        <dbReference type="SAM" id="SignalP"/>
    </source>
</evidence>
<dbReference type="Pfam" id="PF02018">
    <property type="entry name" value="CBM_4_9"/>
    <property type="match status" value="1"/>
</dbReference>
<evidence type="ECO:0000259" key="4">
    <source>
        <dbReference type="Pfam" id="PF02018"/>
    </source>
</evidence>
<gene>
    <name evidence="5" type="ORF">LNL84_05595</name>
</gene>
<evidence type="ECO:0000256" key="1">
    <source>
        <dbReference type="ARBA" id="ARBA00022801"/>
    </source>
</evidence>